<evidence type="ECO:0000313" key="11">
    <source>
        <dbReference type="Proteomes" id="UP001152798"/>
    </source>
</evidence>
<dbReference type="InterPro" id="IPR035983">
    <property type="entry name" value="Hect_E3_ubiquitin_ligase"/>
</dbReference>
<evidence type="ECO:0000256" key="3">
    <source>
        <dbReference type="ARBA" id="ARBA00012485"/>
    </source>
</evidence>
<dbReference type="OrthoDB" id="5981550at2759"/>
<dbReference type="PROSITE" id="PS50237">
    <property type="entry name" value="HECT"/>
    <property type="match status" value="1"/>
</dbReference>
<feature type="domain" description="HECT" evidence="9">
    <location>
        <begin position="485"/>
        <end position="825"/>
    </location>
</feature>
<keyword evidence="6 7" id="KW-0833">Ubl conjugation pathway</keyword>
<comment type="catalytic activity">
    <reaction evidence="1">
        <text>S-ubiquitinyl-[E2 ubiquitin-conjugating enzyme]-L-cysteine + [acceptor protein]-L-lysine = [E2 ubiquitin-conjugating enzyme]-L-cysteine + N(6)-ubiquitinyl-[acceptor protein]-L-lysine.</text>
        <dbReference type="EC" id="2.3.2.26"/>
    </reaction>
</comment>
<dbReference type="InterPro" id="IPR044611">
    <property type="entry name" value="E3A/B/C-like"/>
</dbReference>
<dbReference type="SMART" id="SM00119">
    <property type="entry name" value="HECTc"/>
    <property type="match status" value="1"/>
</dbReference>
<reference evidence="10" key="1">
    <citation type="submission" date="2022-01" db="EMBL/GenBank/DDBJ databases">
        <authorList>
            <person name="King R."/>
        </authorList>
    </citation>
    <scope>NUCLEOTIDE SEQUENCE</scope>
</reference>
<evidence type="ECO:0000256" key="1">
    <source>
        <dbReference type="ARBA" id="ARBA00000885"/>
    </source>
</evidence>
<organism evidence="10 11">
    <name type="scientific">Nezara viridula</name>
    <name type="common">Southern green stink bug</name>
    <name type="synonym">Cimex viridulus</name>
    <dbReference type="NCBI Taxonomy" id="85310"/>
    <lineage>
        <taxon>Eukaryota</taxon>
        <taxon>Metazoa</taxon>
        <taxon>Ecdysozoa</taxon>
        <taxon>Arthropoda</taxon>
        <taxon>Hexapoda</taxon>
        <taxon>Insecta</taxon>
        <taxon>Pterygota</taxon>
        <taxon>Neoptera</taxon>
        <taxon>Paraneoptera</taxon>
        <taxon>Hemiptera</taxon>
        <taxon>Heteroptera</taxon>
        <taxon>Panheteroptera</taxon>
        <taxon>Pentatomomorpha</taxon>
        <taxon>Pentatomoidea</taxon>
        <taxon>Pentatomidae</taxon>
        <taxon>Pentatominae</taxon>
        <taxon>Nezara</taxon>
    </lineage>
</organism>
<protein>
    <recommendedName>
        <fullName evidence="3">HECT-type E3 ubiquitin transferase</fullName>
        <ecNumber evidence="3">2.3.2.26</ecNumber>
    </recommendedName>
</protein>
<feature type="compositionally biased region" description="Polar residues" evidence="8">
    <location>
        <begin position="145"/>
        <end position="158"/>
    </location>
</feature>
<dbReference type="GO" id="GO:0000209">
    <property type="term" value="P:protein polyubiquitination"/>
    <property type="evidence" value="ECO:0007669"/>
    <property type="project" value="InterPro"/>
</dbReference>
<dbReference type="EC" id="2.3.2.26" evidence="3"/>
<dbReference type="GO" id="GO:0005737">
    <property type="term" value="C:cytoplasm"/>
    <property type="evidence" value="ECO:0007669"/>
    <property type="project" value="UniProtKB-SubCell"/>
</dbReference>
<evidence type="ECO:0000256" key="4">
    <source>
        <dbReference type="ARBA" id="ARBA00022490"/>
    </source>
</evidence>
<dbReference type="EMBL" id="OV725080">
    <property type="protein sequence ID" value="CAH1397872.1"/>
    <property type="molecule type" value="Genomic_DNA"/>
</dbReference>
<evidence type="ECO:0000256" key="6">
    <source>
        <dbReference type="ARBA" id="ARBA00022786"/>
    </source>
</evidence>
<comment type="subcellular location">
    <subcellularLocation>
        <location evidence="2">Cytoplasm</location>
    </subcellularLocation>
</comment>
<keyword evidence="4" id="KW-0963">Cytoplasm</keyword>
<evidence type="ECO:0000256" key="7">
    <source>
        <dbReference type="PROSITE-ProRule" id="PRU00104"/>
    </source>
</evidence>
<evidence type="ECO:0000256" key="8">
    <source>
        <dbReference type="SAM" id="MobiDB-lite"/>
    </source>
</evidence>
<evidence type="ECO:0000256" key="2">
    <source>
        <dbReference type="ARBA" id="ARBA00004496"/>
    </source>
</evidence>
<dbReference type="InterPro" id="IPR000569">
    <property type="entry name" value="HECT_dom"/>
</dbReference>
<dbReference type="Pfam" id="PF00632">
    <property type="entry name" value="HECT"/>
    <property type="match status" value="1"/>
</dbReference>
<keyword evidence="5" id="KW-0808">Transferase</keyword>
<evidence type="ECO:0000259" key="9">
    <source>
        <dbReference type="PROSITE" id="PS50237"/>
    </source>
</evidence>
<feature type="active site" description="Glycyl thioester intermediate" evidence="7">
    <location>
        <position position="793"/>
    </location>
</feature>
<gene>
    <name evidence="10" type="ORF">NEZAVI_LOCUS7626</name>
</gene>
<feature type="region of interest" description="Disordered" evidence="8">
    <location>
        <begin position="140"/>
        <end position="161"/>
    </location>
</feature>
<accession>A0A9P0MPF5</accession>
<dbReference type="PANTHER" id="PTHR45700">
    <property type="entry name" value="UBIQUITIN-PROTEIN LIGASE E3C"/>
    <property type="match status" value="1"/>
</dbReference>
<keyword evidence="11" id="KW-1185">Reference proteome</keyword>
<dbReference type="CDD" id="cd00078">
    <property type="entry name" value="HECTc"/>
    <property type="match status" value="1"/>
</dbReference>
<dbReference type="Gene3D" id="3.30.2160.10">
    <property type="entry name" value="Hect, E3 ligase catalytic domain"/>
    <property type="match status" value="1"/>
</dbReference>
<dbReference type="FunFam" id="3.30.2160.10:FF:000004">
    <property type="entry name" value="probable E3 ubiquitin-protein ligase HERC4 isoform X1"/>
    <property type="match status" value="1"/>
</dbReference>
<dbReference type="PANTHER" id="PTHR45700:SF9">
    <property type="entry name" value="HECT-TYPE E3 UBIQUITIN TRANSFERASE"/>
    <property type="match status" value="1"/>
</dbReference>
<sequence>MSIATPMTWVWERFRNTFRSGAVDSLSDHDDQSEDEGGPGCRWCKGEGGCPQCRYYGALVCPAVGAGRVRSQRSGSEPIVAAYRLPPIVEDGRGDRLGGIMLGRLTGTDIADLFFRPATEAALLPPIRPVRGFLTQEWDYRGRSPSPQESRTKSSLSIETLVAEEEQRPLPRYPVRHKTREDFMQDVRRAEQTENYIAVQRFYMRSFDSFAQINALFKVDREEIGGRPDDPGLKMEFVYAVNDAIKNMPSIVHKTILKSIINALLEEERLLFPKDEVRALYILIQNPVFSAQSSYTILAHLLKQIVALSGPDHQLLVQWFQLLEVERIRSIVRNIIQFITMRQFPPGDKSLPPLNKTRWWIPTATKTLALINAANNASSPPLLDYTEFYNSALDHMDLMQDYLSWQSSQRPGQFSYCQYPFILSIVAKRMILTKDSEQQMILTARRSLVAKVARHQAPQIDIFFLNVCVRRAHLVYDSLNEIASKQKDLKKKLKVSFIGEPGLDMGGLTKEWFLLLIRQIFHPDYGMFVYHQHSRCYWFSTDQEGNLREYNLIGVLMGLAVYNSIILDLHFPSICYRKLLSPPVVPPVDTSGVGVVRNPTIDDLAEILPDVAKGLKELLAYEGNVEEDMCMDFQVSLEEYGEMKTFMLKPSGEHVPVTNDNRHEYVSLYLDWVLNTAIYEQFRAFYLGFHSVCASNALIMLRPEEVEMLVCGSPALDLNELRKVTEYDGYKPEQSLIVDFWEVVISLDEELKKKFLLFTTGSDRVPVGGMSEMTFKVTKTNQDPANLPEAHTCFNQLVLPQYETKEKLKEKLIIAISNAEGFGLE</sequence>
<name>A0A9P0MPF5_NEZVI</name>
<dbReference type="AlphaFoldDB" id="A0A9P0MPF5"/>
<evidence type="ECO:0000313" key="10">
    <source>
        <dbReference type="EMBL" id="CAH1397872.1"/>
    </source>
</evidence>
<dbReference type="Gene3D" id="3.90.1750.10">
    <property type="entry name" value="Hect, E3 ligase catalytic domains"/>
    <property type="match status" value="1"/>
</dbReference>
<proteinExistence type="predicted"/>
<dbReference type="Gene3D" id="3.30.2410.10">
    <property type="entry name" value="Hect, E3 ligase catalytic domain"/>
    <property type="match status" value="1"/>
</dbReference>
<dbReference type="SUPFAM" id="SSF56204">
    <property type="entry name" value="Hect, E3 ligase catalytic domain"/>
    <property type="match status" value="1"/>
</dbReference>
<evidence type="ECO:0000256" key="5">
    <source>
        <dbReference type="ARBA" id="ARBA00022679"/>
    </source>
</evidence>
<dbReference type="GO" id="GO:0061630">
    <property type="term" value="F:ubiquitin protein ligase activity"/>
    <property type="evidence" value="ECO:0007669"/>
    <property type="project" value="UniProtKB-EC"/>
</dbReference>
<dbReference type="GO" id="GO:0009966">
    <property type="term" value="P:regulation of signal transduction"/>
    <property type="evidence" value="ECO:0007669"/>
    <property type="project" value="UniProtKB-ARBA"/>
</dbReference>
<dbReference type="Proteomes" id="UP001152798">
    <property type="component" value="Chromosome 4"/>
</dbReference>
<dbReference type="FunFam" id="3.30.2410.10:FF:000003">
    <property type="entry name" value="probable E3 ubiquitin-protein ligase HERC4 isoform X1"/>
    <property type="match status" value="1"/>
</dbReference>